<evidence type="ECO:0000256" key="2">
    <source>
        <dbReference type="ARBA" id="ARBA00022475"/>
    </source>
</evidence>
<keyword evidence="13" id="KW-1185">Reference proteome</keyword>
<evidence type="ECO:0000256" key="8">
    <source>
        <dbReference type="ARBA" id="ARBA00023303"/>
    </source>
</evidence>
<keyword evidence="8 11" id="KW-0407">Ion channel</keyword>
<feature type="transmembrane region" description="Helical" evidence="11">
    <location>
        <begin position="97"/>
        <end position="121"/>
    </location>
</feature>
<feature type="binding site" evidence="11">
    <location>
        <position position="75"/>
    </location>
    <ligand>
        <name>Na(+)</name>
        <dbReference type="ChEBI" id="CHEBI:29101"/>
        <note>structural</note>
    </ligand>
</feature>
<evidence type="ECO:0000256" key="6">
    <source>
        <dbReference type="ARBA" id="ARBA00023065"/>
    </source>
</evidence>
<dbReference type="InterPro" id="IPR003691">
    <property type="entry name" value="FluC"/>
</dbReference>
<evidence type="ECO:0000256" key="4">
    <source>
        <dbReference type="ARBA" id="ARBA00022692"/>
    </source>
</evidence>
<dbReference type="PANTHER" id="PTHR28259">
    <property type="entry name" value="FLUORIDE EXPORT PROTEIN 1-RELATED"/>
    <property type="match status" value="1"/>
</dbReference>
<keyword evidence="2 11" id="KW-1003">Cell membrane</keyword>
<evidence type="ECO:0000256" key="7">
    <source>
        <dbReference type="ARBA" id="ARBA00023136"/>
    </source>
</evidence>
<dbReference type="Pfam" id="PF02537">
    <property type="entry name" value="CRCB"/>
    <property type="match status" value="1"/>
</dbReference>
<keyword evidence="3" id="KW-0997">Cell inner membrane</keyword>
<feature type="transmembrane region" description="Helical" evidence="11">
    <location>
        <begin position="67"/>
        <end position="85"/>
    </location>
</feature>
<dbReference type="EMBL" id="CP042433">
    <property type="protein sequence ID" value="QEC55634.1"/>
    <property type="molecule type" value="Genomic_DNA"/>
</dbReference>
<gene>
    <name evidence="11 12" type="primary">crcB</name>
    <name evidence="11" type="synonym">fluC</name>
    <name evidence="12" type="ORF">FSB75_06890</name>
</gene>
<comment type="similarity">
    <text evidence="9 11">Belongs to the fluoride channel Fluc/FEX (TC 1.A.43) family.</text>
</comment>
<keyword evidence="4 11" id="KW-0812">Transmembrane</keyword>
<dbReference type="OrthoDB" id="9815830at2"/>
<dbReference type="GO" id="GO:0005886">
    <property type="term" value="C:plasma membrane"/>
    <property type="evidence" value="ECO:0007669"/>
    <property type="project" value="UniProtKB-SubCell"/>
</dbReference>
<comment type="catalytic activity">
    <reaction evidence="10">
        <text>fluoride(in) = fluoride(out)</text>
        <dbReference type="Rhea" id="RHEA:76159"/>
        <dbReference type="ChEBI" id="CHEBI:17051"/>
    </reaction>
    <physiologicalReaction direction="left-to-right" evidence="10">
        <dbReference type="Rhea" id="RHEA:76160"/>
    </physiologicalReaction>
</comment>
<evidence type="ECO:0000256" key="1">
    <source>
        <dbReference type="ARBA" id="ARBA00004651"/>
    </source>
</evidence>
<dbReference type="KEGG" id="fgg:FSB75_06890"/>
<name>A0A5B8UGB0_9BACT</name>
<evidence type="ECO:0000313" key="13">
    <source>
        <dbReference type="Proteomes" id="UP000321204"/>
    </source>
</evidence>
<evidence type="ECO:0000256" key="10">
    <source>
        <dbReference type="ARBA" id="ARBA00035585"/>
    </source>
</evidence>
<sequence length="126" mass="13662">MMQIVVVAVGGAAGSVLRYTLQKWINETYLQSFPLATFLINVTGCLLIGIFYAMAEKGNLLTPLVRLLLVTGFCGGFTTFSTFAFENMNLLRSGDLFYFALYALGSLVLGVLAVYLGVFLVQKIGA</sequence>
<comment type="function">
    <text evidence="11">Fluoride-specific ion channel. Important for reducing fluoride concentration in the cell, thus reducing its toxicity.</text>
</comment>
<dbReference type="AlphaFoldDB" id="A0A5B8UGB0"/>
<comment type="subcellular location">
    <subcellularLocation>
        <location evidence="1 11">Cell membrane</location>
        <topology evidence="1 11">Multi-pass membrane protein</topology>
    </subcellularLocation>
</comment>
<proteinExistence type="inferred from homology"/>
<reference evidence="12 13" key="1">
    <citation type="journal article" date="2015" name="Int. J. Syst. Evol. Microbiol.">
        <title>Flavisolibacter ginsenosidimutans sp. nov., with ginsenoside-converting activity isolated from soil used for cultivating ginseng.</title>
        <authorList>
            <person name="Zhao Y."/>
            <person name="Liu Q."/>
            <person name="Kang M.S."/>
            <person name="Jin F."/>
            <person name="Yu H."/>
            <person name="Im W.T."/>
        </authorList>
    </citation>
    <scope>NUCLEOTIDE SEQUENCE [LARGE SCALE GENOMIC DNA]</scope>
    <source>
        <strain evidence="12 13">Gsoil 636</strain>
    </source>
</reference>
<dbReference type="RefSeq" id="WP_146784704.1">
    <property type="nucleotide sequence ID" value="NZ_BAABIO010000002.1"/>
</dbReference>
<keyword evidence="11" id="KW-0915">Sodium</keyword>
<keyword evidence="5 11" id="KW-1133">Transmembrane helix</keyword>
<feature type="transmembrane region" description="Helical" evidence="11">
    <location>
        <begin position="34"/>
        <end position="55"/>
    </location>
</feature>
<dbReference type="HAMAP" id="MF_00454">
    <property type="entry name" value="FluC"/>
    <property type="match status" value="1"/>
</dbReference>
<evidence type="ECO:0000256" key="9">
    <source>
        <dbReference type="ARBA" id="ARBA00035120"/>
    </source>
</evidence>
<dbReference type="GO" id="GO:0046872">
    <property type="term" value="F:metal ion binding"/>
    <property type="evidence" value="ECO:0007669"/>
    <property type="project" value="UniProtKB-KW"/>
</dbReference>
<comment type="activity regulation">
    <text evidence="11">Na(+) is not transported, but it plays an essential structural role and its presence is essential for fluoride channel function.</text>
</comment>
<keyword evidence="6 11" id="KW-0406">Ion transport</keyword>
<dbReference type="GO" id="GO:0140114">
    <property type="term" value="P:cellular detoxification of fluoride"/>
    <property type="evidence" value="ECO:0007669"/>
    <property type="project" value="UniProtKB-UniRule"/>
</dbReference>
<organism evidence="12 13">
    <name type="scientific">Flavisolibacter ginsenosidimutans</name>
    <dbReference type="NCBI Taxonomy" id="661481"/>
    <lineage>
        <taxon>Bacteria</taxon>
        <taxon>Pseudomonadati</taxon>
        <taxon>Bacteroidota</taxon>
        <taxon>Chitinophagia</taxon>
        <taxon>Chitinophagales</taxon>
        <taxon>Chitinophagaceae</taxon>
        <taxon>Flavisolibacter</taxon>
    </lineage>
</organism>
<evidence type="ECO:0000313" key="12">
    <source>
        <dbReference type="EMBL" id="QEC55634.1"/>
    </source>
</evidence>
<dbReference type="PANTHER" id="PTHR28259:SF1">
    <property type="entry name" value="FLUORIDE EXPORT PROTEIN 1-RELATED"/>
    <property type="match status" value="1"/>
</dbReference>
<dbReference type="GO" id="GO:0062054">
    <property type="term" value="F:fluoride channel activity"/>
    <property type="evidence" value="ECO:0007669"/>
    <property type="project" value="UniProtKB-UniRule"/>
</dbReference>
<evidence type="ECO:0000256" key="11">
    <source>
        <dbReference type="HAMAP-Rule" id="MF_00454"/>
    </source>
</evidence>
<dbReference type="Proteomes" id="UP000321204">
    <property type="component" value="Chromosome"/>
</dbReference>
<protein>
    <recommendedName>
        <fullName evidence="11">Fluoride-specific ion channel FluC</fullName>
    </recommendedName>
</protein>
<evidence type="ECO:0000256" key="5">
    <source>
        <dbReference type="ARBA" id="ARBA00022989"/>
    </source>
</evidence>
<keyword evidence="7 11" id="KW-0472">Membrane</keyword>
<accession>A0A5B8UGB0</accession>
<keyword evidence="11" id="KW-0479">Metal-binding</keyword>
<keyword evidence="11" id="KW-0813">Transport</keyword>
<dbReference type="NCBIfam" id="TIGR00494">
    <property type="entry name" value="crcB"/>
    <property type="match status" value="1"/>
</dbReference>
<feature type="binding site" evidence="11">
    <location>
        <position position="78"/>
    </location>
    <ligand>
        <name>Na(+)</name>
        <dbReference type="ChEBI" id="CHEBI:29101"/>
        <note>structural</note>
    </ligand>
</feature>
<evidence type="ECO:0000256" key="3">
    <source>
        <dbReference type="ARBA" id="ARBA00022519"/>
    </source>
</evidence>